<dbReference type="EMBL" id="DTLB01000023">
    <property type="protein sequence ID" value="HFW32105.1"/>
    <property type="molecule type" value="Genomic_DNA"/>
</dbReference>
<evidence type="ECO:0000259" key="1">
    <source>
        <dbReference type="Pfam" id="PF04015"/>
    </source>
</evidence>
<dbReference type="Pfam" id="PF04015">
    <property type="entry name" value="DUF362"/>
    <property type="match status" value="1"/>
</dbReference>
<dbReference type="EMBL" id="DSCQ01000112">
    <property type="protein sequence ID" value="HET22108.1"/>
    <property type="molecule type" value="Genomic_DNA"/>
</dbReference>
<accession>A0A7C2SLG4</accession>
<name>A0A7C2SLG4_ARCFL</name>
<reference evidence="2" key="1">
    <citation type="journal article" date="2020" name="mSystems">
        <title>Genome- and Community-Level Interaction Insights into Carbon Utilization and Element Cycling Functions of Hydrothermarchaeota in Hydrothermal Sediment.</title>
        <authorList>
            <person name="Zhou Z."/>
            <person name="Liu Y."/>
            <person name="Xu W."/>
            <person name="Pan J."/>
            <person name="Luo Z.H."/>
            <person name="Li M."/>
        </authorList>
    </citation>
    <scope>NUCLEOTIDE SEQUENCE [LARGE SCALE GENOMIC DNA]</scope>
    <source>
        <strain evidence="2">SpSt-12</strain>
        <strain evidence="4">SpSt-38</strain>
        <strain evidence="3">SpSt-87</strain>
    </source>
</reference>
<evidence type="ECO:0000313" key="2">
    <source>
        <dbReference type="EMBL" id="HET22108.1"/>
    </source>
</evidence>
<dbReference type="EMBL" id="DSQD01000212">
    <property type="protein sequence ID" value="HGF88086.1"/>
    <property type="molecule type" value="Genomic_DNA"/>
</dbReference>
<evidence type="ECO:0000313" key="4">
    <source>
        <dbReference type="EMBL" id="HGF88086.1"/>
    </source>
</evidence>
<evidence type="ECO:0000313" key="3">
    <source>
        <dbReference type="EMBL" id="HFW32105.1"/>
    </source>
</evidence>
<organism evidence="2">
    <name type="scientific">Archaeoglobus fulgidus</name>
    <dbReference type="NCBI Taxonomy" id="2234"/>
    <lineage>
        <taxon>Archaea</taxon>
        <taxon>Methanobacteriati</taxon>
        <taxon>Methanobacteriota</taxon>
        <taxon>Archaeoglobi</taxon>
        <taxon>Archaeoglobales</taxon>
        <taxon>Archaeoglobaceae</taxon>
        <taxon>Archaeoglobus</taxon>
    </lineage>
</organism>
<dbReference type="InterPro" id="IPR007160">
    <property type="entry name" value="DUF362"/>
</dbReference>
<sequence length="275" mass="30991">MKVLVEKVEGYGEARKFVDRAFEIFNPKFKYIKPNFLKHDNPENGCITHPELIKTVVETARSYGIEPVMMEGGFYRKSASKCFAEFGLDSFVECVNLNEDDFVEVEIKGEVLRSVKVARSAMDAKKKGYISVPKMKVHHLTKVTLGIKNNMGFLKKPAVYMHPGIHRKLVDLLEFFQPTLTIVDGVIGGTSSEMSTKPVKHGVLVAGDNVIAVDIVSAKLMGFRPEEVRHIRYAMERFGVSEDEIEVISNPGIEKLVRTDYRLSITSRFLGRFGI</sequence>
<gene>
    <name evidence="2" type="ORF">ENN70_08705</name>
    <name evidence="4" type="ORF">ENR21_06900</name>
    <name evidence="3" type="ORF">ENW66_04020</name>
</gene>
<proteinExistence type="predicted"/>
<feature type="domain" description="DUF362" evidence="1">
    <location>
        <begin position="32"/>
        <end position="218"/>
    </location>
</feature>
<protein>
    <submittedName>
        <fullName evidence="2">DUF362 domain-containing protein</fullName>
    </submittedName>
</protein>
<comment type="caution">
    <text evidence="2">The sequence shown here is derived from an EMBL/GenBank/DDBJ whole genome shotgun (WGS) entry which is preliminary data.</text>
</comment>
<dbReference type="AlphaFoldDB" id="A0A7C2SLG4"/>